<evidence type="ECO:0000313" key="2">
    <source>
        <dbReference type="EMBL" id="KAK3263332.1"/>
    </source>
</evidence>
<dbReference type="EMBL" id="LGRX02015534">
    <property type="protein sequence ID" value="KAK3263332.1"/>
    <property type="molecule type" value="Genomic_DNA"/>
</dbReference>
<dbReference type="AlphaFoldDB" id="A0AAE0FNW5"/>
<dbReference type="SUPFAM" id="SSF56349">
    <property type="entry name" value="DNA breaking-rejoining enzymes"/>
    <property type="match status" value="1"/>
</dbReference>
<dbReference type="PANTHER" id="PTHR34605">
    <property type="entry name" value="PHAGE_INTEGRASE DOMAIN-CONTAINING PROTEIN"/>
    <property type="match status" value="1"/>
</dbReference>
<dbReference type="InterPro" id="IPR013762">
    <property type="entry name" value="Integrase-like_cat_sf"/>
</dbReference>
<dbReference type="CDD" id="cd09275">
    <property type="entry name" value="RNase_HI_RT_DIRS1"/>
    <property type="match status" value="1"/>
</dbReference>
<organism evidence="2 3">
    <name type="scientific">Cymbomonas tetramitiformis</name>
    <dbReference type="NCBI Taxonomy" id="36881"/>
    <lineage>
        <taxon>Eukaryota</taxon>
        <taxon>Viridiplantae</taxon>
        <taxon>Chlorophyta</taxon>
        <taxon>Pyramimonadophyceae</taxon>
        <taxon>Pyramimonadales</taxon>
        <taxon>Pyramimonadaceae</taxon>
        <taxon>Cymbomonas</taxon>
    </lineage>
</organism>
<protein>
    <submittedName>
        <fullName evidence="2">Uncharacterized protein</fullName>
    </submittedName>
</protein>
<sequence length="828" mass="93838">MQAEILKEKAAGNVVEVRMHWKVQGISAVGIVERERKGVIKFRPVWDYSRPEDVGVNSRIDLVKEKFASVKDAYSLLRPGLWMAKVLEFLGVELSTTEGVCTARISEDRMLVVQAKVEEVRRLGALGGPQVPRAKLESLLGLLAFCGQVVYGLSLYTRFAHALLSQCKARFLHLNDKVVQDLKVICTVMRLYNGRRVRLDRLEVKWEWFSTDASTGVGMGAVLDKRWFAVTWAWLRSQPQEDFFPFNPNNPKSKDIGYLELFTLYWALVLWGKHLEGKSVVVHIDNKCVIGQLQRWWGPSEYIPLLRQLFLVCVQHDIRLLPTYIASKDNVYADLLSRGQISAFQRRCREDRHHSVWIEDRDDWMLLPNLWRALDVQFGPFTVDCCVSQHGANSFCRVGWTKEDDARVMDFRGHNCWGNLPFSGFLEIIQNFLRCKRQQQRGTAGTFLVPVWEGDPGYELVKSLPEVFKVVRRWPARSTLFTAPSPQGGGRTYWGDTRWATMVVRCPPHPVEWTDSVLTGVTWSRGFLAMMLPATDDVLAWWVVFMVTDRKVKPSTAKKYTSGVRALHLQLGLVWVPVRERWAVHSALQGCGRRWDTPSKQTMPIGFEELLQMAVVVDPNSFLEIVVFAAMLTAFFFFFRKDNVSVEKADAWNPRGHLVRADMSFPVLEEGARQVDIRVRHSKTIQAGERYHTVRAVEVPGSPICVVRALWRIGQLPNLGPDGPLFCTEDAKGRLKPLTHSVFVAVFRKLAARAGLDPAAYTGHSFRRGGATAAFRLQVQDALIQAHGDWASECYKLYCDMDAAQQLILPSAMASGAAAATRAFEGRA</sequence>
<evidence type="ECO:0000313" key="3">
    <source>
        <dbReference type="Proteomes" id="UP001190700"/>
    </source>
</evidence>
<reference evidence="2 3" key="1">
    <citation type="journal article" date="2015" name="Genome Biol. Evol.">
        <title>Comparative Genomics of a Bacterivorous Green Alga Reveals Evolutionary Causalities and Consequences of Phago-Mixotrophic Mode of Nutrition.</title>
        <authorList>
            <person name="Burns J.A."/>
            <person name="Paasch A."/>
            <person name="Narechania A."/>
            <person name="Kim E."/>
        </authorList>
    </citation>
    <scope>NUCLEOTIDE SEQUENCE [LARGE SCALE GENOMIC DNA]</scope>
    <source>
        <strain evidence="2 3">PLY_AMNH</strain>
    </source>
</reference>
<dbReference type="PANTHER" id="PTHR34605:SF5">
    <property type="entry name" value="INTEGRASE_RECOMBINASE XERD HOMOLOG"/>
    <property type="match status" value="1"/>
</dbReference>
<dbReference type="InterPro" id="IPR052925">
    <property type="entry name" value="Phage_Integrase-like_Recomb"/>
</dbReference>
<dbReference type="GO" id="GO:0006310">
    <property type="term" value="P:DNA recombination"/>
    <property type="evidence" value="ECO:0007669"/>
    <property type="project" value="UniProtKB-KW"/>
</dbReference>
<dbReference type="GO" id="GO:0003677">
    <property type="term" value="F:DNA binding"/>
    <property type="evidence" value="ECO:0007669"/>
    <property type="project" value="InterPro"/>
</dbReference>
<comment type="caution">
    <text evidence="2">The sequence shown here is derived from an EMBL/GenBank/DDBJ whole genome shotgun (WGS) entry which is preliminary data.</text>
</comment>
<gene>
    <name evidence="2" type="ORF">CYMTET_27855</name>
</gene>
<dbReference type="InterPro" id="IPR011010">
    <property type="entry name" value="DNA_brk_join_enz"/>
</dbReference>
<dbReference type="GO" id="GO:0015074">
    <property type="term" value="P:DNA integration"/>
    <property type="evidence" value="ECO:0007669"/>
    <property type="project" value="InterPro"/>
</dbReference>
<keyword evidence="1" id="KW-0233">DNA recombination</keyword>
<name>A0AAE0FNW5_9CHLO</name>
<accession>A0AAE0FNW5</accession>
<evidence type="ECO:0000256" key="1">
    <source>
        <dbReference type="ARBA" id="ARBA00023172"/>
    </source>
</evidence>
<dbReference type="Proteomes" id="UP001190700">
    <property type="component" value="Unassembled WGS sequence"/>
</dbReference>
<dbReference type="Gene3D" id="1.10.443.10">
    <property type="entry name" value="Intergrase catalytic core"/>
    <property type="match status" value="1"/>
</dbReference>
<proteinExistence type="predicted"/>
<keyword evidence="3" id="KW-1185">Reference proteome</keyword>